<sequence>METIAALDKAVEQVDVAIEKIKDEMATPGPKNEDHVIRLEYALADWNCAFAFLRATQKQVKLHYRKMKLLEQ</sequence>
<accession>A0A2I1ILC3</accession>
<keyword evidence="2" id="KW-1185">Reference proteome</keyword>
<organism evidence="1 2">
    <name type="scientific">Winkia neuii</name>
    <dbReference type="NCBI Taxonomy" id="33007"/>
    <lineage>
        <taxon>Bacteria</taxon>
        <taxon>Bacillati</taxon>
        <taxon>Actinomycetota</taxon>
        <taxon>Actinomycetes</taxon>
        <taxon>Actinomycetales</taxon>
        <taxon>Actinomycetaceae</taxon>
        <taxon>Winkia</taxon>
    </lineage>
</organism>
<dbReference type="RefSeq" id="WP_024331744.1">
    <property type="nucleotide sequence ID" value="NZ_JASOXK010000006.1"/>
</dbReference>
<dbReference type="EMBL" id="PKKO01000005">
    <property type="protein sequence ID" value="PKY71924.1"/>
    <property type="molecule type" value="Genomic_DNA"/>
</dbReference>
<gene>
    <name evidence="1" type="ORF">CYJ19_09440</name>
</gene>
<reference evidence="1 2" key="1">
    <citation type="submission" date="2017-12" db="EMBL/GenBank/DDBJ databases">
        <title>Phylogenetic diversity of female urinary microbiome.</title>
        <authorList>
            <person name="Thomas-White K."/>
            <person name="Wolfe A.J."/>
        </authorList>
    </citation>
    <scope>NUCLEOTIDE SEQUENCE [LARGE SCALE GENOMIC DNA]</scope>
    <source>
        <strain evidence="1 2">UMB0402</strain>
    </source>
</reference>
<dbReference type="AlphaFoldDB" id="A0A2I1ILC3"/>
<evidence type="ECO:0000313" key="1">
    <source>
        <dbReference type="EMBL" id="PKY71924.1"/>
    </source>
</evidence>
<dbReference type="GeneID" id="35866950"/>
<dbReference type="Proteomes" id="UP000235122">
    <property type="component" value="Unassembled WGS sequence"/>
</dbReference>
<evidence type="ECO:0000313" key="2">
    <source>
        <dbReference type="Proteomes" id="UP000235122"/>
    </source>
</evidence>
<name>A0A2I1ILC3_9ACTO</name>
<comment type="caution">
    <text evidence="1">The sequence shown here is derived from an EMBL/GenBank/DDBJ whole genome shotgun (WGS) entry which is preliminary data.</text>
</comment>
<proteinExistence type="predicted"/>
<protein>
    <submittedName>
        <fullName evidence="1">Uncharacterized protein</fullName>
    </submittedName>
</protein>